<feature type="domain" description="RDD" evidence="6">
    <location>
        <begin position="24"/>
        <end position="140"/>
    </location>
</feature>
<dbReference type="RefSeq" id="WP_279965269.1">
    <property type="nucleotide sequence ID" value="NZ_CP122537.1"/>
</dbReference>
<comment type="subcellular location">
    <subcellularLocation>
        <location evidence="1">Membrane</location>
        <topology evidence="1">Multi-pass membrane protein</topology>
    </subcellularLocation>
</comment>
<proteinExistence type="predicted"/>
<accession>A0ABY8LB09</accession>
<evidence type="ECO:0000313" key="8">
    <source>
        <dbReference type="Proteomes" id="UP001243420"/>
    </source>
</evidence>
<feature type="transmembrane region" description="Helical" evidence="5">
    <location>
        <begin position="103"/>
        <end position="128"/>
    </location>
</feature>
<evidence type="ECO:0000256" key="4">
    <source>
        <dbReference type="ARBA" id="ARBA00023136"/>
    </source>
</evidence>
<keyword evidence="4 5" id="KW-0472">Membrane</keyword>
<evidence type="ECO:0000259" key="6">
    <source>
        <dbReference type="Pfam" id="PF06271"/>
    </source>
</evidence>
<dbReference type="InterPro" id="IPR010432">
    <property type="entry name" value="RDD"/>
</dbReference>
<dbReference type="Proteomes" id="UP001243420">
    <property type="component" value="Chromosome"/>
</dbReference>
<protein>
    <submittedName>
        <fullName evidence="7">RDD family protein</fullName>
    </submittedName>
</protein>
<organism evidence="7 8">
    <name type="scientific">Jannaschia ovalis</name>
    <dbReference type="NCBI Taxonomy" id="3038773"/>
    <lineage>
        <taxon>Bacteria</taxon>
        <taxon>Pseudomonadati</taxon>
        <taxon>Pseudomonadota</taxon>
        <taxon>Alphaproteobacteria</taxon>
        <taxon>Rhodobacterales</taxon>
        <taxon>Roseobacteraceae</taxon>
        <taxon>Jannaschia</taxon>
    </lineage>
</organism>
<evidence type="ECO:0000313" key="7">
    <source>
        <dbReference type="EMBL" id="WGH78518.1"/>
    </source>
</evidence>
<keyword evidence="2 5" id="KW-0812">Transmembrane</keyword>
<sequence>MTAMTYAAGLPDPIHQPEFYEGVVSRRALAWIVDILIITGFTFLAGLLTLTLAFFLWPVAFVAIGAVYRIGTLASGSATWGMRLMGIELRDHRGERFDRVQSVLHVFGYYLSISFLLPALASIGAMLATERRQGLTDLVLGTAAINRPG</sequence>
<keyword evidence="8" id="KW-1185">Reference proteome</keyword>
<evidence type="ECO:0000256" key="3">
    <source>
        <dbReference type="ARBA" id="ARBA00022989"/>
    </source>
</evidence>
<feature type="transmembrane region" description="Helical" evidence="5">
    <location>
        <begin position="28"/>
        <end position="48"/>
    </location>
</feature>
<feature type="transmembrane region" description="Helical" evidence="5">
    <location>
        <begin position="54"/>
        <end position="82"/>
    </location>
</feature>
<keyword evidence="3 5" id="KW-1133">Transmembrane helix</keyword>
<evidence type="ECO:0000256" key="5">
    <source>
        <dbReference type="SAM" id="Phobius"/>
    </source>
</evidence>
<evidence type="ECO:0000256" key="1">
    <source>
        <dbReference type="ARBA" id="ARBA00004141"/>
    </source>
</evidence>
<evidence type="ECO:0000256" key="2">
    <source>
        <dbReference type="ARBA" id="ARBA00022692"/>
    </source>
</evidence>
<reference evidence="7 8" key="1">
    <citation type="submission" date="2023-04" db="EMBL/GenBank/DDBJ databases">
        <title>Jannaschia ovalis sp. nov., a marine bacterium isolated from sea tidal flat.</title>
        <authorList>
            <person name="Kwon D.Y."/>
            <person name="Kim J.-J."/>
        </authorList>
    </citation>
    <scope>NUCLEOTIDE SEQUENCE [LARGE SCALE GENOMIC DNA]</scope>
    <source>
        <strain evidence="7 8">GRR-S6-38</strain>
    </source>
</reference>
<gene>
    <name evidence="7" type="ORF">P8627_16105</name>
</gene>
<dbReference type="EMBL" id="CP122537">
    <property type="protein sequence ID" value="WGH78518.1"/>
    <property type="molecule type" value="Genomic_DNA"/>
</dbReference>
<dbReference type="Pfam" id="PF06271">
    <property type="entry name" value="RDD"/>
    <property type="match status" value="1"/>
</dbReference>
<name>A0ABY8LB09_9RHOB</name>